<comment type="caution">
    <text evidence="1">The sequence shown here is derived from an EMBL/GenBank/DDBJ whole genome shotgun (WGS) entry which is preliminary data.</text>
</comment>
<dbReference type="EMBL" id="RCOS01000030">
    <property type="protein sequence ID" value="RSN77676.1"/>
    <property type="molecule type" value="Genomic_DNA"/>
</dbReference>
<dbReference type="RefSeq" id="WP_125670450.1">
    <property type="nucleotide sequence ID" value="NZ_RCOS01000030.1"/>
</dbReference>
<proteinExistence type="predicted"/>
<organism evidence="1 2">
    <name type="scientific">Candidatus Methanodesulfokora washburnensis</name>
    <dbReference type="NCBI Taxonomy" id="2478471"/>
    <lineage>
        <taxon>Archaea</taxon>
        <taxon>Thermoproteota</taxon>
        <taxon>Candidatus Korarchaeia</taxon>
        <taxon>Candidatus Korarchaeia incertae sedis</taxon>
        <taxon>Candidatus Methanodesulfokora</taxon>
    </lineage>
</organism>
<evidence type="ECO:0000313" key="2">
    <source>
        <dbReference type="Proteomes" id="UP000277582"/>
    </source>
</evidence>
<gene>
    <name evidence="1" type="ORF">D6D85_02320</name>
</gene>
<keyword evidence="2" id="KW-1185">Reference proteome</keyword>
<dbReference type="AlphaFoldDB" id="A0A429GUD3"/>
<accession>A0A429GUD3</accession>
<reference evidence="1 2" key="1">
    <citation type="submission" date="2018-10" db="EMBL/GenBank/DDBJ databases">
        <title>Co-occurring genomic capacity for anaerobic methane metabolism and dissimilatory sulfite reduction discovered in the Korarchaeota.</title>
        <authorList>
            <person name="Mckay L.J."/>
            <person name="Dlakic M."/>
            <person name="Fields M.W."/>
            <person name="Delmont T.O."/>
            <person name="Eren A.M."/>
            <person name="Jay Z.J."/>
            <person name="Klingelsmith K.B."/>
            <person name="Rusch D.B."/>
            <person name="Inskeep W.P."/>
        </authorList>
    </citation>
    <scope>NUCLEOTIDE SEQUENCE [LARGE SCALE GENOMIC DNA]</scope>
    <source>
        <strain evidence="1 2">MDKW</strain>
    </source>
</reference>
<dbReference type="Proteomes" id="UP000277582">
    <property type="component" value="Unassembled WGS sequence"/>
</dbReference>
<evidence type="ECO:0000313" key="1">
    <source>
        <dbReference type="EMBL" id="RSN77676.1"/>
    </source>
</evidence>
<name>A0A429GUD3_9CREN</name>
<sequence length="166" mass="18813">MVVLVAYDSLKVWSVWVKTPLLRGAEILIASECLQAVNPELFKELSNGKVTLLACPEREPAAYYGKIASIIRSSKPKKITVVTIDGSPHCFALQASVNEAEYILGESIEREHYVVVNGRKLIRISPNTIRVARYLGLVNEIIEKNPTWVERLKELSEEFRRAQQYK</sequence>
<protein>
    <submittedName>
        <fullName evidence="1">4Fe-4S ferredoxin</fullName>
    </submittedName>
</protein>
<dbReference type="OrthoDB" id="23567at2157"/>